<dbReference type="Proteomes" id="UP001177670">
    <property type="component" value="Unassembled WGS sequence"/>
</dbReference>
<feature type="region of interest" description="Disordered" evidence="1">
    <location>
        <begin position="1"/>
        <end position="50"/>
    </location>
</feature>
<feature type="compositionally biased region" description="Low complexity" evidence="1">
    <location>
        <begin position="1"/>
        <end position="12"/>
    </location>
</feature>
<organism evidence="2 3">
    <name type="scientific">Melipona bicolor</name>
    <dbReference type="NCBI Taxonomy" id="60889"/>
    <lineage>
        <taxon>Eukaryota</taxon>
        <taxon>Metazoa</taxon>
        <taxon>Ecdysozoa</taxon>
        <taxon>Arthropoda</taxon>
        <taxon>Hexapoda</taxon>
        <taxon>Insecta</taxon>
        <taxon>Pterygota</taxon>
        <taxon>Neoptera</taxon>
        <taxon>Endopterygota</taxon>
        <taxon>Hymenoptera</taxon>
        <taxon>Apocrita</taxon>
        <taxon>Aculeata</taxon>
        <taxon>Apoidea</taxon>
        <taxon>Anthophila</taxon>
        <taxon>Apidae</taxon>
        <taxon>Melipona</taxon>
    </lineage>
</organism>
<evidence type="ECO:0000256" key="1">
    <source>
        <dbReference type="SAM" id="MobiDB-lite"/>
    </source>
</evidence>
<evidence type="ECO:0000313" key="3">
    <source>
        <dbReference type="Proteomes" id="UP001177670"/>
    </source>
</evidence>
<dbReference type="AlphaFoldDB" id="A0AA40G7H8"/>
<dbReference type="EMBL" id="JAHYIQ010000005">
    <property type="protein sequence ID" value="KAK1132369.1"/>
    <property type="molecule type" value="Genomic_DNA"/>
</dbReference>
<feature type="compositionally biased region" description="Basic and acidic residues" evidence="1">
    <location>
        <begin position="19"/>
        <end position="50"/>
    </location>
</feature>
<reference evidence="2" key="1">
    <citation type="submission" date="2021-10" db="EMBL/GenBank/DDBJ databases">
        <title>Melipona bicolor Genome sequencing and assembly.</title>
        <authorList>
            <person name="Araujo N.S."/>
            <person name="Arias M.C."/>
        </authorList>
    </citation>
    <scope>NUCLEOTIDE SEQUENCE</scope>
    <source>
        <strain evidence="2">USP_2M_L1-L4_2017</strain>
        <tissue evidence="2">Whole body</tissue>
    </source>
</reference>
<name>A0AA40G7H8_9HYME</name>
<protein>
    <submittedName>
        <fullName evidence="2">Uncharacterized protein</fullName>
    </submittedName>
</protein>
<keyword evidence="3" id="KW-1185">Reference proteome</keyword>
<comment type="caution">
    <text evidence="2">The sequence shown here is derived from an EMBL/GenBank/DDBJ whole genome shotgun (WGS) entry which is preliminary data.</text>
</comment>
<sequence>MSYPWSLSSLSPSLPPATSKEERTGLADRGRQADGRMNERKKGGGKEEQWVRLDGKRRRAALGVESGHLVRLFQALLLLLLLHLHLFSSSRRWLVQDAATAAAAAAAAAATAAAANDGGWLSVYTGGEDEGRGRTVVATVGG</sequence>
<gene>
    <name evidence="2" type="ORF">K0M31_016477</name>
</gene>
<accession>A0AA40G7H8</accession>
<evidence type="ECO:0000313" key="2">
    <source>
        <dbReference type="EMBL" id="KAK1132369.1"/>
    </source>
</evidence>
<proteinExistence type="predicted"/>